<feature type="transmembrane region" description="Helical" evidence="1">
    <location>
        <begin position="237"/>
        <end position="257"/>
    </location>
</feature>
<evidence type="ECO:0000259" key="3">
    <source>
        <dbReference type="PROSITE" id="PS50835"/>
    </source>
</evidence>
<dbReference type="AlphaFoldDB" id="A0A8C1P7K9"/>
<dbReference type="PANTHER" id="PTHR21063">
    <property type="entry name" value="LFA-3"/>
    <property type="match status" value="1"/>
</dbReference>
<dbReference type="InterPro" id="IPR036179">
    <property type="entry name" value="Ig-like_dom_sf"/>
</dbReference>
<dbReference type="Gene3D" id="2.60.40.10">
    <property type="entry name" value="Immunoglobulins"/>
    <property type="match status" value="2"/>
</dbReference>
<organism evidence="4 5">
    <name type="scientific">Cyprinus carpio</name>
    <name type="common">Common carp</name>
    <dbReference type="NCBI Taxonomy" id="7962"/>
    <lineage>
        <taxon>Eukaryota</taxon>
        <taxon>Metazoa</taxon>
        <taxon>Chordata</taxon>
        <taxon>Craniata</taxon>
        <taxon>Vertebrata</taxon>
        <taxon>Euteleostomi</taxon>
        <taxon>Actinopterygii</taxon>
        <taxon>Neopterygii</taxon>
        <taxon>Teleostei</taxon>
        <taxon>Ostariophysi</taxon>
        <taxon>Cypriniformes</taxon>
        <taxon>Cyprinidae</taxon>
        <taxon>Cyprininae</taxon>
        <taxon>Cyprinus</taxon>
    </lineage>
</organism>
<feature type="domain" description="Ig-like" evidence="3">
    <location>
        <begin position="134"/>
        <end position="221"/>
    </location>
</feature>
<dbReference type="InterPro" id="IPR007110">
    <property type="entry name" value="Ig-like_dom"/>
</dbReference>
<dbReference type="PANTHER" id="PTHR21063:SF4">
    <property type="entry name" value="CD48 ANTIGEN-RELATED"/>
    <property type="match status" value="1"/>
</dbReference>
<dbReference type="SMART" id="SM00409">
    <property type="entry name" value="IG"/>
    <property type="match status" value="1"/>
</dbReference>
<keyword evidence="1" id="KW-0812">Transmembrane</keyword>
<dbReference type="PROSITE" id="PS50835">
    <property type="entry name" value="IG_LIKE"/>
    <property type="match status" value="1"/>
</dbReference>
<proteinExistence type="predicted"/>
<dbReference type="InterPro" id="IPR013783">
    <property type="entry name" value="Ig-like_fold"/>
</dbReference>
<keyword evidence="1" id="KW-1133">Transmembrane helix</keyword>
<keyword evidence="1" id="KW-0472">Membrane</keyword>
<name>A0A8C1P7K9_CYPCA</name>
<dbReference type="SUPFAM" id="SSF48726">
    <property type="entry name" value="Immunoglobulin"/>
    <property type="match status" value="2"/>
</dbReference>
<feature type="chain" id="PRO_5034611900" description="Ig-like domain-containing protein" evidence="2">
    <location>
        <begin position="21"/>
        <end position="324"/>
    </location>
</feature>
<keyword evidence="5" id="KW-1185">Reference proteome</keyword>
<evidence type="ECO:0000313" key="5">
    <source>
        <dbReference type="Proteomes" id="UP000694427"/>
    </source>
</evidence>
<reference evidence="4" key="1">
    <citation type="submission" date="2025-08" db="UniProtKB">
        <authorList>
            <consortium name="Ensembl"/>
        </authorList>
    </citation>
    <scope>IDENTIFICATION</scope>
</reference>
<dbReference type="FunFam" id="2.60.40.10:FF:002431">
    <property type="entry name" value="Si:ch211-222k6.3"/>
    <property type="match status" value="1"/>
</dbReference>
<dbReference type="InterPro" id="IPR013106">
    <property type="entry name" value="Ig_V-set"/>
</dbReference>
<dbReference type="Proteomes" id="UP000694427">
    <property type="component" value="Unplaced"/>
</dbReference>
<accession>A0A8C1P7K9</accession>
<sequence>MYSDAAFLCLWILITNGVFDVKTDEVKSVSVLEGDSVSLNTDVKVPRDDQIRWTFGPQNTRIAEIIKRDQINIIFVSNDGRFRDKLLMDNQTGSLIIRNIRSEHTGLYKLLIIISENTSLKSFSVTVYAALPSPVITSNSSNCSSSSSSSVSRCVLLCSAVNVSAVTLSWYKGNSLLSSISVSDLSISLSLPLEVEYQEKNTYSCVINNPIRNQTTHLNITQLCHTCAELVQQSHSVVLSVIVIVLIMIVVGGVIYLHQRKCEQTRSEDLAIIEKQSMSEYTQIIYWLQKGDLPQKSLLDVDRTETAVNYQHTIKLKRQISRDY</sequence>
<keyword evidence="2" id="KW-0732">Signal</keyword>
<evidence type="ECO:0000256" key="1">
    <source>
        <dbReference type="SAM" id="Phobius"/>
    </source>
</evidence>
<dbReference type="InterPro" id="IPR003599">
    <property type="entry name" value="Ig_sub"/>
</dbReference>
<reference evidence="4" key="2">
    <citation type="submission" date="2025-09" db="UniProtKB">
        <authorList>
            <consortium name="Ensembl"/>
        </authorList>
    </citation>
    <scope>IDENTIFICATION</scope>
</reference>
<evidence type="ECO:0000256" key="2">
    <source>
        <dbReference type="SAM" id="SignalP"/>
    </source>
</evidence>
<feature type="signal peptide" evidence="2">
    <location>
        <begin position="1"/>
        <end position="20"/>
    </location>
</feature>
<protein>
    <recommendedName>
        <fullName evidence="3">Ig-like domain-containing protein</fullName>
    </recommendedName>
</protein>
<dbReference type="Pfam" id="PF07686">
    <property type="entry name" value="V-set"/>
    <property type="match status" value="1"/>
</dbReference>
<dbReference type="Ensembl" id="ENSCCRT00010114989.1">
    <property type="protein sequence ID" value="ENSCCRP00010103493.1"/>
    <property type="gene ID" value="ENSCCRG00010045583.1"/>
</dbReference>
<evidence type="ECO:0000313" key="4">
    <source>
        <dbReference type="Ensembl" id="ENSCCRP00010103493.1"/>
    </source>
</evidence>